<dbReference type="RefSeq" id="WP_206581161.1">
    <property type="nucleotide sequence ID" value="NZ_JAFJZZ010000001.1"/>
</dbReference>
<keyword evidence="5" id="KW-1185">Reference proteome</keyword>
<dbReference type="CDD" id="cd00350">
    <property type="entry name" value="rubredoxin_like"/>
    <property type="match status" value="1"/>
</dbReference>
<proteinExistence type="predicted"/>
<dbReference type="InterPro" id="IPR002563">
    <property type="entry name" value="Flavin_Rdtase-like_dom"/>
</dbReference>
<evidence type="ECO:0000313" key="5">
    <source>
        <dbReference type="Proteomes" id="UP000664545"/>
    </source>
</evidence>
<dbReference type="Gene3D" id="2.20.28.10">
    <property type="match status" value="1"/>
</dbReference>
<evidence type="ECO:0000256" key="2">
    <source>
        <dbReference type="ARBA" id="ARBA00023002"/>
    </source>
</evidence>
<dbReference type="GO" id="GO:0042602">
    <property type="term" value="F:riboflavin reductase (NADPH) activity"/>
    <property type="evidence" value="ECO:0007669"/>
    <property type="project" value="TreeGrafter"/>
</dbReference>
<dbReference type="PROSITE" id="PS50903">
    <property type="entry name" value="RUBREDOXIN_LIKE"/>
    <property type="match status" value="1"/>
</dbReference>
<gene>
    <name evidence="4" type="ORF">JYB65_03160</name>
</gene>
<dbReference type="Pfam" id="PF01613">
    <property type="entry name" value="Flavin_Reduct"/>
    <property type="match status" value="1"/>
</dbReference>
<dbReference type="Gene3D" id="2.30.110.10">
    <property type="entry name" value="Electron Transport, Fmn-binding Protein, Chain A"/>
    <property type="match status" value="1"/>
</dbReference>
<comment type="caution">
    <text evidence="4">The sequence shown here is derived from an EMBL/GenBank/DDBJ whole genome shotgun (WGS) entry which is preliminary data.</text>
</comment>
<dbReference type="PANTHER" id="PTHR30466:SF1">
    <property type="entry name" value="FMN REDUCTASE (NADH) RUTF"/>
    <property type="match status" value="1"/>
</dbReference>
<dbReference type="InterPro" id="IPR012349">
    <property type="entry name" value="Split_barrel_FMN-bd"/>
</dbReference>
<keyword evidence="2" id="KW-0560">Oxidoreductase</keyword>
<dbReference type="Proteomes" id="UP000664545">
    <property type="component" value="Unassembled WGS sequence"/>
</dbReference>
<evidence type="ECO:0000256" key="1">
    <source>
        <dbReference type="ARBA" id="ARBA00001965"/>
    </source>
</evidence>
<dbReference type="Pfam" id="PF21349">
    <property type="entry name" value="RUBY_RBDX"/>
    <property type="match status" value="1"/>
</dbReference>
<evidence type="ECO:0000313" key="4">
    <source>
        <dbReference type="EMBL" id="MBN7772352.1"/>
    </source>
</evidence>
<dbReference type="SUPFAM" id="SSF57802">
    <property type="entry name" value="Rubredoxin-like"/>
    <property type="match status" value="1"/>
</dbReference>
<dbReference type="AlphaFoldDB" id="A0A939D6W9"/>
<dbReference type="InterPro" id="IPR050268">
    <property type="entry name" value="NADH-dep_flavin_reductase"/>
</dbReference>
<accession>A0A939D6W9</accession>
<evidence type="ECO:0000259" key="3">
    <source>
        <dbReference type="PROSITE" id="PS50903"/>
    </source>
</evidence>
<feature type="domain" description="Rubredoxin-like" evidence="3">
    <location>
        <begin position="164"/>
        <end position="200"/>
    </location>
</feature>
<dbReference type="InterPro" id="IPR024934">
    <property type="entry name" value="Rubredoxin-like_dom"/>
</dbReference>
<protein>
    <submittedName>
        <fullName evidence="4">Flavin reductase</fullName>
    </submittedName>
</protein>
<dbReference type="PANTHER" id="PTHR30466">
    <property type="entry name" value="FLAVIN REDUCTASE"/>
    <property type="match status" value="1"/>
</dbReference>
<dbReference type="SUPFAM" id="SSF50475">
    <property type="entry name" value="FMN-binding split barrel"/>
    <property type="match status" value="1"/>
</dbReference>
<sequence>MDNNAMFKIGYGLYVLSAHQADKDSGCIINTVVQVTSNPNRMMIALNKQNYTHDIIDATKAFNVSVLTTQVPFELFKRFGFQSGRNVNKFEGFEFTERSENGILYINKYTNAAISCDVYSQVDLGTHTMFLADVKDAIVLNNEETVTYSYYQSNIKPKPAETAKKGWRCKICGYIYEGEELPADFICPVCKHGASDFEKIG</sequence>
<reference evidence="4" key="1">
    <citation type="submission" date="2021-02" db="EMBL/GenBank/DDBJ databases">
        <title>Abyssanaerobacter marinus gen.nov., sp., nov, anaerobic bacterium isolated from the Onnuri vent field of Indian Ocean and suggestion of Mogibacteriaceae fam. nov., and proposal of reclassification of ambiguous this family's genus member.</title>
        <authorList>
            <person name="Kim Y.J."/>
            <person name="Yang J.-A."/>
        </authorList>
    </citation>
    <scope>NUCLEOTIDE SEQUENCE</scope>
    <source>
        <strain evidence="4">DSM 2634</strain>
    </source>
</reference>
<dbReference type="GO" id="GO:0005506">
    <property type="term" value="F:iron ion binding"/>
    <property type="evidence" value="ECO:0007669"/>
    <property type="project" value="InterPro"/>
</dbReference>
<dbReference type="EMBL" id="JAFJZZ010000001">
    <property type="protein sequence ID" value="MBN7772352.1"/>
    <property type="molecule type" value="Genomic_DNA"/>
</dbReference>
<dbReference type="SMART" id="SM00903">
    <property type="entry name" value="Flavin_Reduct"/>
    <property type="match status" value="1"/>
</dbReference>
<dbReference type="InterPro" id="IPR048574">
    <property type="entry name" value="RUBY_RBDX"/>
</dbReference>
<name>A0A939D6W9_CLOAM</name>
<comment type="cofactor">
    <cofactor evidence="1">
        <name>Fe(3+)</name>
        <dbReference type="ChEBI" id="CHEBI:29034"/>
    </cofactor>
</comment>
<organism evidence="4 5">
    <name type="scientific">Clostridium aminobutyricum</name>
    <dbReference type="NCBI Taxonomy" id="33953"/>
    <lineage>
        <taxon>Bacteria</taxon>
        <taxon>Bacillati</taxon>
        <taxon>Bacillota</taxon>
        <taxon>Clostridia</taxon>
        <taxon>Eubacteriales</taxon>
        <taxon>Clostridiaceae</taxon>
        <taxon>Clostridium</taxon>
    </lineage>
</organism>
<dbReference type="GO" id="GO:0010181">
    <property type="term" value="F:FMN binding"/>
    <property type="evidence" value="ECO:0007669"/>
    <property type="project" value="InterPro"/>
</dbReference>